<dbReference type="AlphaFoldDB" id="A0A6J6ERJ3"/>
<accession>A0A6J6ERJ3</accession>
<reference evidence="1" key="1">
    <citation type="submission" date="2020-05" db="EMBL/GenBank/DDBJ databases">
        <authorList>
            <person name="Chiriac C."/>
            <person name="Salcher M."/>
            <person name="Ghai R."/>
            <person name="Kavagutti S V."/>
        </authorList>
    </citation>
    <scope>NUCLEOTIDE SEQUENCE</scope>
</reference>
<protein>
    <submittedName>
        <fullName evidence="1">Unannotated protein</fullName>
    </submittedName>
</protein>
<evidence type="ECO:0000313" key="1">
    <source>
        <dbReference type="EMBL" id="CAB4579170.1"/>
    </source>
</evidence>
<dbReference type="EMBL" id="CAEZTT010000087">
    <property type="protein sequence ID" value="CAB4579170.1"/>
    <property type="molecule type" value="Genomic_DNA"/>
</dbReference>
<proteinExistence type="predicted"/>
<name>A0A6J6ERJ3_9ZZZZ</name>
<gene>
    <name evidence="1" type="ORF">UFOPK1726_00779</name>
</gene>
<organism evidence="1">
    <name type="scientific">freshwater metagenome</name>
    <dbReference type="NCBI Taxonomy" id="449393"/>
    <lineage>
        <taxon>unclassified sequences</taxon>
        <taxon>metagenomes</taxon>
        <taxon>ecological metagenomes</taxon>
    </lineage>
</organism>
<sequence>MANEATTRSPLATTDATEANIAAIPLAVAMAASAPSIAASRVSNIATVGLLNLL</sequence>